<evidence type="ECO:0000256" key="2">
    <source>
        <dbReference type="ARBA" id="ARBA00022692"/>
    </source>
</evidence>
<dbReference type="InterPro" id="IPR036259">
    <property type="entry name" value="MFS_trans_sf"/>
</dbReference>
<feature type="transmembrane region" description="Helical" evidence="5">
    <location>
        <begin position="162"/>
        <end position="187"/>
    </location>
</feature>
<evidence type="ECO:0000256" key="1">
    <source>
        <dbReference type="ARBA" id="ARBA00004141"/>
    </source>
</evidence>
<sequence>RYCALIGVIGTAAGTWVKIFSVQPDLFWLGFLGQTVVFVSQIFILSLPPKIASVWFGPNEVSTACSIGVFGTQLGTAMSFILPPLMVRNHENLDDIGRDLSHLFYGVCAFITPIVLLVFFFFKAEPEIPPSIAQAKLRRDKVDFTTKEFLGSYKSLLTNKPFLVLTMAYGINIGVFAGVCTILNQFILAYFPNAEKDAGTIGLLLVVIGMIGVIVFGFILDKTKKYKEVTIGLFVMTTLGIGAFMIALETYSKLLVYVSACSFGFFQNAYYAAGFEFGVELSFPQPESSSSGILISMSQIYGVIFTLLLGKLLGKFGAFWALALMVAFLSVGCIITVFIPNRLLRQEALGNVPEKGQFLPKDKNRR</sequence>
<dbReference type="InterPro" id="IPR011701">
    <property type="entry name" value="MFS"/>
</dbReference>
<comment type="subcellular location">
    <subcellularLocation>
        <location evidence="1">Membrane</location>
        <topology evidence="1">Multi-pass membrane protein</topology>
    </subcellularLocation>
</comment>
<dbReference type="PROSITE" id="PS50850">
    <property type="entry name" value="MFS"/>
    <property type="match status" value="1"/>
</dbReference>
<feature type="transmembrane region" description="Helical" evidence="5">
    <location>
        <begin position="26"/>
        <end position="49"/>
    </location>
</feature>
<dbReference type="GO" id="GO:0015232">
    <property type="term" value="F:heme transmembrane transporter activity"/>
    <property type="evidence" value="ECO:0007669"/>
    <property type="project" value="TreeGrafter"/>
</dbReference>
<dbReference type="GO" id="GO:0020037">
    <property type="term" value="F:heme binding"/>
    <property type="evidence" value="ECO:0007669"/>
    <property type="project" value="TreeGrafter"/>
</dbReference>
<evidence type="ECO:0000256" key="4">
    <source>
        <dbReference type="ARBA" id="ARBA00023136"/>
    </source>
</evidence>
<dbReference type="AlphaFoldDB" id="A0A0T6BBA1"/>
<dbReference type="Pfam" id="PF07690">
    <property type="entry name" value="MFS_1"/>
    <property type="match status" value="1"/>
</dbReference>
<feature type="transmembrane region" description="Helical" evidence="5">
    <location>
        <begin position="293"/>
        <end position="313"/>
    </location>
</feature>
<dbReference type="EMBL" id="LJIG01002359">
    <property type="protein sequence ID" value="KRT84581.1"/>
    <property type="molecule type" value="Genomic_DNA"/>
</dbReference>
<accession>A0A0T6BBA1</accession>
<keyword evidence="8" id="KW-1185">Reference proteome</keyword>
<protein>
    <submittedName>
        <fullName evidence="7">Membrane transporter</fullName>
    </submittedName>
</protein>
<gene>
    <name evidence="7" type="ORF">AMK59_1254</name>
</gene>
<dbReference type="InterPro" id="IPR020846">
    <property type="entry name" value="MFS_dom"/>
</dbReference>
<name>A0A0T6BBA1_9SCAR</name>
<evidence type="ECO:0000313" key="7">
    <source>
        <dbReference type="EMBL" id="KRT84581.1"/>
    </source>
</evidence>
<evidence type="ECO:0000256" key="5">
    <source>
        <dbReference type="SAM" id="Phobius"/>
    </source>
</evidence>
<feature type="transmembrane region" description="Helical" evidence="5">
    <location>
        <begin position="61"/>
        <end position="82"/>
    </location>
</feature>
<feature type="transmembrane region" description="Helical" evidence="5">
    <location>
        <begin position="319"/>
        <end position="339"/>
    </location>
</feature>
<evidence type="ECO:0000256" key="3">
    <source>
        <dbReference type="ARBA" id="ARBA00022989"/>
    </source>
</evidence>
<organism evidence="7 8">
    <name type="scientific">Oryctes borbonicus</name>
    <dbReference type="NCBI Taxonomy" id="1629725"/>
    <lineage>
        <taxon>Eukaryota</taxon>
        <taxon>Metazoa</taxon>
        <taxon>Ecdysozoa</taxon>
        <taxon>Arthropoda</taxon>
        <taxon>Hexapoda</taxon>
        <taxon>Insecta</taxon>
        <taxon>Pterygota</taxon>
        <taxon>Neoptera</taxon>
        <taxon>Endopterygota</taxon>
        <taxon>Coleoptera</taxon>
        <taxon>Polyphaga</taxon>
        <taxon>Scarabaeiformia</taxon>
        <taxon>Scarabaeidae</taxon>
        <taxon>Dynastinae</taxon>
        <taxon>Oryctes</taxon>
    </lineage>
</organism>
<evidence type="ECO:0000259" key="6">
    <source>
        <dbReference type="PROSITE" id="PS50850"/>
    </source>
</evidence>
<dbReference type="OrthoDB" id="422206at2759"/>
<evidence type="ECO:0000313" key="8">
    <source>
        <dbReference type="Proteomes" id="UP000051574"/>
    </source>
</evidence>
<dbReference type="Gene3D" id="1.20.1250.20">
    <property type="entry name" value="MFS general substrate transporter like domains"/>
    <property type="match status" value="1"/>
</dbReference>
<keyword evidence="2 5" id="KW-0812">Transmembrane</keyword>
<feature type="non-terminal residue" evidence="7">
    <location>
        <position position="1"/>
    </location>
</feature>
<feature type="transmembrane region" description="Helical" evidence="5">
    <location>
        <begin position="229"/>
        <end position="248"/>
    </location>
</feature>
<keyword evidence="3 5" id="KW-1133">Transmembrane helix</keyword>
<proteinExistence type="predicted"/>
<feature type="transmembrane region" description="Helical" evidence="5">
    <location>
        <begin position="102"/>
        <end position="122"/>
    </location>
</feature>
<dbReference type="GO" id="GO:0016020">
    <property type="term" value="C:membrane"/>
    <property type="evidence" value="ECO:0007669"/>
    <property type="project" value="UniProtKB-SubCell"/>
</dbReference>
<dbReference type="SUPFAM" id="SSF103473">
    <property type="entry name" value="MFS general substrate transporter"/>
    <property type="match status" value="1"/>
</dbReference>
<feature type="transmembrane region" description="Helical" evidence="5">
    <location>
        <begin position="199"/>
        <end position="220"/>
    </location>
</feature>
<keyword evidence="4 5" id="KW-0472">Membrane</keyword>
<dbReference type="PANTHER" id="PTHR10924">
    <property type="entry name" value="MAJOR FACILITATOR SUPERFAMILY PROTEIN-RELATED"/>
    <property type="match status" value="1"/>
</dbReference>
<dbReference type="PANTHER" id="PTHR10924:SF4">
    <property type="entry name" value="GH15861P"/>
    <property type="match status" value="1"/>
</dbReference>
<dbReference type="GO" id="GO:0097037">
    <property type="term" value="P:heme export"/>
    <property type="evidence" value="ECO:0007669"/>
    <property type="project" value="TreeGrafter"/>
</dbReference>
<feature type="transmembrane region" description="Helical" evidence="5">
    <location>
        <begin position="254"/>
        <end position="273"/>
    </location>
</feature>
<feature type="domain" description="Major facilitator superfamily (MFS) profile" evidence="6">
    <location>
        <begin position="1"/>
        <end position="344"/>
    </location>
</feature>
<dbReference type="InterPro" id="IPR049680">
    <property type="entry name" value="FLVCR1-2_SLC49-like"/>
</dbReference>
<reference evidence="7 8" key="1">
    <citation type="submission" date="2015-09" db="EMBL/GenBank/DDBJ databases">
        <title>Draft genome of the scarab beetle Oryctes borbonicus.</title>
        <authorList>
            <person name="Meyer J.M."/>
            <person name="Markov G.V."/>
            <person name="Baskaran P."/>
            <person name="Herrmann M."/>
            <person name="Sommer R.J."/>
            <person name="Roedelsperger C."/>
        </authorList>
    </citation>
    <scope>NUCLEOTIDE SEQUENCE [LARGE SCALE GENOMIC DNA]</scope>
    <source>
        <strain evidence="7">OB123</strain>
        <tissue evidence="7">Whole animal</tissue>
    </source>
</reference>
<comment type="caution">
    <text evidence="7">The sequence shown here is derived from an EMBL/GenBank/DDBJ whole genome shotgun (WGS) entry which is preliminary data.</text>
</comment>
<dbReference type="Proteomes" id="UP000051574">
    <property type="component" value="Unassembled WGS sequence"/>
</dbReference>